<accession>A0A382C9A5</accession>
<evidence type="ECO:0000256" key="1">
    <source>
        <dbReference type="SAM" id="MobiDB-lite"/>
    </source>
</evidence>
<sequence>MADYHGIPDNWLKKAENGCSESP</sequence>
<proteinExistence type="predicted"/>
<reference evidence="2" key="1">
    <citation type="submission" date="2018-05" db="EMBL/GenBank/DDBJ databases">
        <authorList>
            <person name="Lanie J.A."/>
            <person name="Ng W.-L."/>
            <person name="Kazmierczak K.M."/>
            <person name="Andrzejewski T.M."/>
            <person name="Davidsen T.M."/>
            <person name="Wayne K.J."/>
            <person name="Tettelin H."/>
            <person name="Glass J.I."/>
            <person name="Rusch D."/>
            <person name="Podicherti R."/>
            <person name="Tsui H.-C.T."/>
            <person name="Winkler M.E."/>
        </authorList>
    </citation>
    <scope>NUCLEOTIDE SEQUENCE</scope>
</reference>
<feature type="non-terminal residue" evidence="2">
    <location>
        <position position="23"/>
    </location>
</feature>
<dbReference type="EMBL" id="UINC01033424">
    <property type="protein sequence ID" value="SVB22698.1"/>
    <property type="molecule type" value="Genomic_DNA"/>
</dbReference>
<evidence type="ECO:0000313" key="2">
    <source>
        <dbReference type="EMBL" id="SVB22698.1"/>
    </source>
</evidence>
<organism evidence="2">
    <name type="scientific">marine metagenome</name>
    <dbReference type="NCBI Taxonomy" id="408172"/>
    <lineage>
        <taxon>unclassified sequences</taxon>
        <taxon>metagenomes</taxon>
        <taxon>ecological metagenomes</taxon>
    </lineage>
</organism>
<dbReference type="AlphaFoldDB" id="A0A382C9A5"/>
<protein>
    <submittedName>
        <fullName evidence="2">Uncharacterized protein</fullName>
    </submittedName>
</protein>
<gene>
    <name evidence="2" type="ORF">METZ01_LOCUS175552</name>
</gene>
<name>A0A382C9A5_9ZZZZ</name>
<feature type="region of interest" description="Disordered" evidence="1">
    <location>
        <begin position="1"/>
        <end position="23"/>
    </location>
</feature>